<name>A0A160MCM2_9BACI</name>
<dbReference type="Pfam" id="PF00144">
    <property type="entry name" value="Beta-lactamase"/>
    <property type="match status" value="1"/>
</dbReference>
<evidence type="ECO:0000313" key="4">
    <source>
        <dbReference type="EMBL" id="AND40464.1"/>
    </source>
</evidence>
<feature type="transmembrane region" description="Helical" evidence="1">
    <location>
        <begin position="383"/>
        <end position="402"/>
    </location>
</feature>
<dbReference type="PANTHER" id="PTHR46825:SF9">
    <property type="entry name" value="BETA-LACTAMASE-RELATED DOMAIN-CONTAINING PROTEIN"/>
    <property type="match status" value="1"/>
</dbReference>
<dbReference type="Proteomes" id="UP000077856">
    <property type="component" value="Chromosome"/>
</dbReference>
<dbReference type="InterPro" id="IPR012338">
    <property type="entry name" value="Beta-lactam/transpept-like"/>
</dbReference>
<protein>
    <submittedName>
        <fullName evidence="4">Serine hydrolase</fullName>
    </submittedName>
</protein>
<feature type="transmembrane region" description="Helical" evidence="1">
    <location>
        <begin position="458"/>
        <end position="480"/>
    </location>
</feature>
<keyword evidence="1" id="KW-0472">Membrane</keyword>
<reference evidence="4 5" key="1">
    <citation type="submission" date="2016-04" db="EMBL/GenBank/DDBJ databases">
        <title>Complete genome sequence of Bacillus oceanisediminis strain 2691.</title>
        <authorList>
            <person name="Jeong H."/>
            <person name="Kim H.J."/>
            <person name="Lee D.-W."/>
        </authorList>
    </citation>
    <scope>NUCLEOTIDE SEQUENCE [LARGE SCALE GENOMIC DNA]</scope>
    <source>
        <strain evidence="4 5">2691</strain>
    </source>
</reference>
<keyword evidence="1" id="KW-0812">Transmembrane</keyword>
<dbReference type="STRING" id="1196031.A361_15340"/>
<evidence type="ECO:0000256" key="2">
    <source>
        <dbReference type="SAM" id="SignalP"/>
    </source>
</evidence>
<accession>A0A160MCM2</accession>
<dbReference type="AlphaFoldDB" id="A0A160MCM2"/>
<feature type="domain" description="Beta-lactamase-related" evidence="3">
    <location>
        <begin position="41"/>
        <end position="346"/>
    </location>
</feature>
<dbReference type="KEGG" id="bon:A361_15340"/>
<feature type="transmembrane region" description="Helical" evidence="1">
    <location>
        <begin position="423"/>
        <end position="446"/>
    </location>
</feature>
<dbReference type="GO" id="GO:0016787">
    <property type="term" value="F:hydrolase activity"/>
    <property type="evidence" value="ECO:0007669"/>
    <property type="project" value="UniProtKB-KW"/>
</dbReference>
<organism evidence="4 5">
    <name type="scientific">Cytobacillus oceanisediminis 2691</name>
    <dbReference type="NCBI Taxonomy" id="1196031"/>
    <lineage>
        <taxon>Bacteria</taxon>
        <taxon>Bacillati</taxon>
        <taxon>Bacillota</taxon>
        <taxon>Bacilli</taxon>
        <taxon>Bacillales</taxon>
        <taxon>Bacillaceae</taxon>
        <taxon>Cytobacillus</taxon>
    </lineage>
</organism>
<gene>
    <name evidence="4" type="ORF">A361_15340</name>
</gene>
<keyword evidence="2" id="KW-0732">Signal</keyword>
<dbReference type="PANTHER" id="PTHR46825">
    <property type="entry name" value="D-ALANYL-D-ALANINE-CARBOXYPEPTIDASE/ENDOPEPTIDASE AMPH"/>
    <property type="match status" value="1"/>
</dbReference>
<dbReference type="RefSeq" id="WP_019382063.1">
    <property type="nucleotide sequence ID" value="NZ_CP015506.1"/>
</dbReference>
<evidence type="ECO:0000259" key="3">
    <source>
        <dbReference type="Pfam" id="PF00144"/>
    </source>
</evidence>
<dbReference type="Gene3D" id="3.40.710.10">
    <property type="entry name" value="DD-peptidase/beta-lactamase superfamily"/>
    <property type="match status" value="1"/>
</dbReference>
<evidence type="ECO:0000256" key="1">
    <source>
        <dbReference type="SAM" id="Phobius"/>
    </source>
</evidence>
<dbReference type="EMBL" id="CP015506">
    <property type="protein sequence ID" value="AND40464.1"/>
    <property type="molecule type" value="Genomic_DNA"/>
</dbReference>
<keyword evidence="4" id="KW-0378">Hydrolase</keyword>
<proteinExistence type="predicted"/>
<sequence length="494" mass="55673">MIFTYKKIPAFLTSLLLAVLMTALPFADARAQSKTEIVKEIDDYIKKNMEVNHITGVSLAITHGEDVFYTQGYGAYSDGREITSRTPFPIASLSKSMTALAVLQLADKGQIDLDAPYVSYFPDISPTDDRITRITIRNLLNHTSGLNDKVNPDMTKSVQFKTLQEINKSLDRVKLANDPGDTYNYHNPNYQYLALLVEQISGKRFSVYLKEHIFAPLGMNGTFSVSLTEQINENDAIPRGHYLLFGNPKSTAEPIWFIEGPAGVVTNAEDMAKWMRAQYNPQLLSPNLMEQYHTAGQRAPYGMGWLASNEADWGRSISHSGIFWTYKAEETVYLDKELGITMMFDTGINAFLDYSAFVKGVSQIMVGGKAEISAINSRNMEKAMILLMAGTILWSGYSFYRLKKKKNRLTAFRRKLIFASVRTILPVLILLFLPSILAIFAGGRVVPWNGIWMMMPSLIIWLVLLVVVNLVNNTFLYFIYFNSIKKRKSSAISK</sequence>
<evidence type="ECO:0000313" key="5">
    <source>
        <dbReference type="Proteomes" id="UP000077856"/>
    </source>
</evidence>
<dbReference type="eggNOG" id="COG1680">
    <property type="taxonomic scope" value="Bacteria"/>
</dbReference>
<keyword evidence="1" id="KW-1133">Transmembrane helix</keyword>
<dbReference type="InterPro" id="IPR001466">
    <property type="entry name" value="Beta-lactam-related"/>
</dbReference>
<feature type="chain" id="PRO_5007817300" evidence="2">
    <location>
        <begin position="32"/>
        <end position="494"/>
    </location>
</feature>
<dbReference type="SUPFAM" id="SSF56601">
    <property type="entry name" value="beta-lactamase/transpeptidase-like"/>
    <property type="match status" value="1"/>
</dbReference>
<feature type="signal peptide" evidence="2">
    <location>
        <begin position="1"/>
        <end position="31"/>
    </location>
</feature>
<dbReference type="InterPro" id="IPR050491">
    <property type="entry name" value="AmpC-like"/>
</dbReference>